<dbReference type="SMART" id="SM00186">
    <property type="entry name" value="FBG"/>
    <property type="match status" value="1"/>
</dbReference>
<dbReference type="CDD" id="cd00087">
    <property type="entry name" value="FReD"/>
    <property type="match status" value="1"/>
</dbReference>
<dbReference type="AlphaFoldDB" id="A0A6P4XQS9"/>
<dbReference type="InterPro" id="IPR036056">
    <property type="entry name" value="Fibrinogen-like_C"/>
</dbReference>
<organism evidence="2 3">
    <name type="scientific">Branchiostoma belcheri</name>
    <name type="common">Amphioxus</name>
    <dbReference type="NCBI Taxonomy" id="7741"/>
    <lineage>
        <taxon>Eukaryota</taxon>
        <taxon>Metazoa</taxon>
        <taxon>Chordata</taxon>
        <taxon>Cephalochordata</taxon>
        <taxon>Leptocardii</taxon>
        <taxon>Amphioxiformes</taxon>
        <taxon>Branchiostomatidae</taxon>
        <taxon>Branchiostoma</taxon>
    </lineage>
</organism>
<evidence type="ECO:0000259" key="1">
    <source>
        <dbReference type="PROSITE" id="PS51406"/>
    </source>
</evidence>
<dbReference type="RefSeq" id="XP_019618995.1">
    <property type="nucleotide sequence ID" value="XM_019763436.1"/>
</dbReference>
<protein>
    <submittedName>
        <fullName evidence="3">Fibrinogen-like protein 1</fullName>
    </submittedName>
</protein>
<dbReference type="PANTHER" id="PTHR19143">
    <property type="entry name" value="FIBRINOGEN/TENASCIN/ANGIOPOEITIN"/>
    <property type="match status" value="1"/>
</dbReference>
<evidence type="ECO:0000313" key="3">
    <source>
        <dbReference type="RefSeq" id="XP_019618995.1"/>
    </source>
</evidence>
<keyword evidence="2" id="KW-1185">Reference proteome</keyword>
<dbReference type="InterPro" id="IPR002181">
    <property type="entry name" value="Fibrinogen_a/b/g_C_dom"/>
</dbReference>
<name>A0A6P4XQS9_BRABE</name>
<dbReference type="PANTHER" id="PTHR19143:SF394">
    <property type="entry name" value="ANGIOPOIETIN-RELATED PROTEIN 3-LIKE"/>
    <property type="match status" value="1"/>
</dbReference>
<sequence>MDTAEGGWTVIQRRMDGSVDFNRQWEDYRDGFGHLSGEFWLGLEHVHQLTRQGGWKLRIDFERRERRKVFWAEYVSFSVGSESTNYQLYLSGFTGTAGNSMDSKSYPWTTARYMMFSTPDRDNDESQRKNCAREQEGGWWYNDCSLSGLNQRYPDKDVPCSSHIYMEWQTLTVRFHCLNKVSMKIKPLPR</sequence>
<reference evidence="3" key="1">
    <citation type="submission" date="2025-08" db="UniProtKB">
        <authorList>
            <consortium name="RefSeq"/>
        </authorList>
    </citation>
    <scope>IDENTIFICATION</scope>
    <source>
        <tissue evidence="3">Gonad</tissue>
    </source>
</reference>
<evidence type="ECO:0000313" key="2">
    <source>
        <dbReference type="Proteomes" id="UP000515135"/>
    </source>
</evidence>
<dbReference type="PROSITE" id="PS51406">
    <property type="entry name" value="FIBRINOGEN_C_2"/>
    <property type="match status" value="1"/>
</dbReference>
<dbReference type="Gene3D" id="3.90.215.10">
    <property type="entry name" value="Gamma Fibrinogen, chain A, domain 1"/>
    <property type="match status" value="1"/>
</dbReference>
<dbReference type="InterPro" id="IPR050373">
    <property type="entry name" value="Fibrinogen_C-term_domain"/>
</dbReference>
<feature type="domain" description="Fibrinogen C-terminal" evidence="1">
    <location>
        <begin position="1"/>
        <end position="189"/>
    </location>
</feature>
<gene>
    <name evidence="3" type="primary">LOC109465947</name>
</gene>
<dbReference type="GeneID" id="109465947"/>
<dbReference type="KEGG" id="bbel:109465947"/>
<dbReference type="OrthoDB" id="6345539at2759"/>
<dbReference type="Proteomes" id="UP000515135">
    <property type="component" value="Unplaced"/>
</dbReference>
<proteinExistence type="predicted"/>
<dbReference type="Pfam" id="PF00147">
    <property type="entry name" value="Fibrinogen_C"/>
    <property type="match status" value="1"/>
</dbReference>
<dbReference type="SUPFAM" id="SSF56496">
    <property type="entry name" value="Fibrinogen C-terminal domain-like"/>
    <property type="match status" value="1"/>
</dbReference>
<accession>A0A6P4XQS9</accession>
<dbReference type="InterPro" id="IPR014716">
    <property type="entry name" value="Fibrinogen_a/b/g_C_1"/>
</dbReference>
<dbReference type="GO" id="GO:0005615">
    <property type="term" value="C:extracellular space"/>
    <property type="evidence" value="ECO:0007669"/>
    <property type="project" value="TreeGrafter"/>
</dbReference>